<evidence type="ECO:0000256" key="5">
    <source>
        <dbReference type="ARBA" id="ARBA00047928"/>
    </source>
</evidence>
<evidence type="ECO:0000259" key="7">
    <source>
        <dbReference type="Pfam" id="PF01095"/>
    </source>
</evidence>
<dbReference type="STRING" id="4081.K4D095"/>
<protein>
    <submittedName>
        <fullName evidence="8">Pectinesterase</fullName>
    </submittedName>
</protein>
<dbReference type="OrthoDB" id="2019149at2759"/>
<accession>K4D095</accession>
<dbReference type="GO" id="GO:0042545">
    <property type="term" value="P:cell wall modification"/>
    <property type="evidence" value="ECO:0007669"/>
    <property type="project" value="InterPro"/>
</dbReference>
<name>K4D095_SOLLC</name>
<dbReference type="HOGENOM" id="CLU_012243_4_0_1"/>
<dbReference type="InterPro" id="IPR000070">
    <property type="entry name" value="Pectinesterase_cat"/>
</dbReference>
<reference evidence="8" key="2">
    <citation type="submission" date="2015-06" db="UniProtKB">
        <authorList>
            <consortium name="EnsemblPlants"/>
        </authorList>
    </citation>
    <scope>IDENTIFICATION</scope>
    <source>
        <strain evidence="8">cv. Heinz 1706</strain>
    </source>
</reference>
<evidence type="ECO:0000256" key="2">
    <source>
        <dbReference type="ARBA" id="ARBA00022801"/>
    </source>
</evidence>
<evidence type="ECO:0000256" key="4">
    <source>
        <dbReference type="ARBA" id="ARBA00023316"/>
    </source>
</evidence>
<dbReference type="UniPathway" id="UPA00545">
    <property type="reaction ID" value="UER00823"/>
</dbReference>
<evidence type="ECO:0000313" key="8">
    <source>
        <dbReference type="EnsemblPlants" id="Solyc10g049380.1.1"/>
    </source>
</evidence>
<feature type="domain" description="Pectinesterase catalytic" evidence="7">
    <location>
        <begin position="23"/>
        <end position="321"/>
    </location>
</feature>
<dbReference type="InParanoid" id="K4D095"/>
<dbReference type="PhylomeDB" id="K4D095"/>
<dbReference type="FunFam" id="2.160.20.10:FF:000052">
    <property type="entry name" value="Pectinesterase"/>
    <property type="match status" value="1"/>
</dbReference>
<dbReference type="InterPro" id="IPR012334">
    <property type="entry name" value="Pectin_lyas_fold"/>
</dbReference>
<evidence type="ECO:0000256" key="6">
    <source>
        <dbReference type="SAM" id="SignalP"/>
    </source>
</evidence>
<feature type="signal peptide" evidence="6">
    <location>
        <begin position="1"/>
        <end position="15"/>
    </location>
</feature>
<evidence type="ECO:0000256" key="3">
    <source>
        <dbReference type="ARBA" id="ARBA00023085"/>
    </source>
</evidence>
<dbReference type="GeneID" id="101260282"/>
<sequence>MALIVAATIVLCCQSQLILETPHVVVSHHGIGDFKTITGAILAAPTKSVRPQYIKIKKGTYREYNLVYKNKTNLVLIGEGMGITKIMGNRNFYTGNKTYETATVAVRGSGFTAQDITFRNDAGPAEYQAVGLRLEADLTSFYICHLDGYQDALYVKRNCQFYLDCEICGTIDFICSSAKALFKNCLIEAYIPLARQHNIIIAQKREFKKDKTGRVLQNCTIKATRDLENMDNVTTYLGLPWGKYSRAVVMESHIDHFITPKGWIKWTISVKKPIVHRHPYFLEYKNRGPGVVIRKRVTWASHTTNQRIASNFTVRKRIHGDKWIPTNIPYYLHFSYTI</sequence>
<keyword evidence="2" id="KW-0378">Hydrolase</keyword>
<dbReference type="RefSeq" id="XP_004248922.1">
    <property type="nucleotide sequence ID" value="XM_004248874.1"/>
</dbReference>
<keyword evidence="3" id="KW-0063">Aspartyl esterase</keyword>
<dbReference type="GO" id="GO:0045490">
    <property type="term" value="P:pectin catabolic process"/>
    <property type="evidence" value="ECO:0007669"/>
    <property type="project" value="UniProtKB-UniPathway"/>
</dbReference>
<dbReference type="SUPFAM" id="SSF51126">
    <property type="entry name" value="Pectin lyase-like"/>
    <property type="match status" value="1"/>
</dbReference>
<dbReference type="SMR" id="K4D095"/>
<organism evidence="8">
    <name type="scientific">Solanum lycopersicum</name>
    <name type="common">Tomato</name>
    <name type="synonym">Lycopersicon esculentum</name>
    <dbReference type="NCBI Taxonomy" id="4081"/>
    <lineage>
        <taxon>Eukaryota</taxon>
        <taxon>Viridiplantae</taxon>
        <taxon>Streptophyta</taxon>
        <taxon>Embryophyta</taxon>
        <taxon>Tracheophyta</taxon>
        <taxon>Spermatophyta</taxon>
        <taxon>Magnoliopsida</taxon>
        <taxon>eudicotyledons</taxon>
        <taxon>Gunneridae</taxon>
        <taxon>Pentapetalae</taxon>
        <taxon>asterids</taxon>
        <taxon>lamiids</taxon>
        <taxon>Solanales</taxon>
        <taxon>Solanaceae</taxon>
        <taxon>Solanoideae</taxon>
        <taxon>Solaneae</taxon>
        <taxon>Solanum</taxon>
        <taxon>Solanum subgen. Lycopersicon</taxon>
    </lineage>
</organism>
<dbReference type="PaxDb" id="4081-Solyc10g049380.1.1"/>
<gene>
    <name evidence="8" type="primary">LOC101260282</name>
</gene>
<dbReference type="PANTHER" id="PTHR31707">
    <property type="entry name" value="PECTINESTERASE"/>
    <property type="match status" value="1"/>
</dbReference>
<reference evidence="8" key="1">
    <citation type="journal article" date="2012" name="Nature">
        <title>The tomato genome sequence provides insights into fleshy fruit evolution.</title>
        <authorList>
            <consortium name="Tomato Genome Consortium"/>
        </authorList>
    </citation>
    <scope>NUCLEOTIDE SEQUENCE [LARGE SCALE GENOMIC DNA]</scope>
    <source>
        <strain evidence="8">cv. Heinz 1706</strain>
    </source>
</reference>
<feature type="chain" id="PRO_5012067889" evidence="6">
    <location>
        <begin position="16"/>
        <end position="338"/>
    </location>
</feature>
<dbReference type="GO" id="GO:0030599">
    <property type="term" value="F:pectinesterase activity"/>
    <property type="evidence" value="ECO:0000318"/>
    <property type="project" value="GO_Central"/>
</dbReference>
<comment type="pathway">
    <text evidence="1">Glycan metabolism; pectin degradation; 2-dehydro-3-deoxy-D-gluconate from pectin: step 1/5.</text>
</comment>
<dbReference type="eggNOG" id="ENOG502SJ26">
    <property type="taxonomic scope" value="Eukaryota"/>
</dbReference>
<proteinExistence type="predicted"/>
<dbReference type="Gramene" id="Solyc10g049380.1.1">
    <property type="protein sequence ID" value="Solyc10g049380.1.1"/>
    <property type="gene ID" value="Solyc10g049380.1"/>
</dbReference>
<dbReference type="Proteomes" id="UP000004994">
    <property type="component" value="Chromosome 10"/>
</dbReference>
<dbReference type="Pfam" id="PF01095">
    <property type="entry name" value="Pectinesterase"/>
    <property type="match status" value="1"/>
</dbReference>
<dbReference type="OMA" id="MESHIDH"/>
<dbReference type="KEGG" id="sly:101260282"/>
<dbReference type="GO" id="GO:0046910">
    <property type="term" value="F:pectinesterase inhibitor activity"/>
    <property type="evidence" value="ECO:0000318"/>
    <property type="project" value="GO_Central"/>
</dbReference>
<evidence type="ECO:0000313" key="9">
    <source>
        <dbReference type="Proteomes" id="UP000004994"/>
    </source>
</evidence>
<comment type="catalytic activity">
    <reaction evidence="5">
        <text>[(1-&gt;4)-alpha-D-galacturonosyl methyl ester](n) + n H2O = [(1-&gt;4)-alpha-D-galacturonosyl](n) + n methanol + n H(+)</text>
        <dbReference type="Rhea" id="RHEA:22380"/>
        <dbReference type="Rhea" id="RHEA-COMP:14570"/>
        <dbReference type="Rhea" id="RHEA-COMP:14573"/>
        <dbReference type="ChEBI" id="CHEBI:15377"/>
        <dbReference type="ChEBI" id="CHEBI:15378"/>
        <dbReference type="ChEBI" id="CHEBI:17790"/>
        <dbReference type="ChEBI" id="CHEBI:140522"/>
        <dbReference type="ChEBI" id="CHEBI:140523"/>
        <dbReference type="EC" id="3.1.1.11"/>
    </reaction>
</comment>
<keyword evidence="9" id="KW-1185">Reference proteome</keyword>
<dbReference type="AlphaFoldDB" id="K4D095"/>
<dbReference type="InterPro" id="IPR011050">
    <property type="entry name" value="Pectin_lyase_fold/virulence"/>
</dbReference>
<keyword evidence="4" id="KW-0961">Cell wall biogenesis/degradation</keyword>
<dbReference type="EnsemblPlants" id="Solyc10g049380.1.1">
    <property type="protein sequence ID" value="Solyc10g049380.1.1"/>
    <property type="gene ID" value="Solyc10g049380.1"/>
</dbReference>
<evidence type="ECO:0000256" key="1">
    <source>
        <dbReference type="ARBA" id="ARBA00005184"/>
    </source>
</evidence>
<dbReference type="Gene3D" id="2.160.20.10">
    <property type="entry name" value="Single-stranded right-handed beta-helix, Pectin lyase-like"/>
    <property type="match status" value="1"/>
</dbReference>
<keyword evidence="6" id="KW-0732">Signal</keyword>